<dbReference type="AlphaFoldDB" id="A0AAV1S6Z7"/>
<evidence type="ECO:0000313" key="1">
    <source>
        <dbReference type="EMBL" id="CAK7346250.1"/>
    </source>
</evidence>
<gene>
    <name evidence="1" type="ORF">DCAF_LOCUS18921</name>
</gene>
<proteinExistence type="predicted"/>
<organism evidence="1 2">
    <name type="scientific">Dovyalis caffra</name>
    <dbReference type="NCBI Taxonomy" id="77055"/>
    <lineage>
        <taxon>Eukaryota</taxon>
        <taxon>Viridiplantae</taxon>
        <taxon>Streptophyta</taxon>
        <taxon>Embryophyta</taxon>
        <taxon>Tracheophyta</taxon>
        <taxon>Spermatophyta</taxon>
        <taxon>Magnoliopsida</taxon>
        <taxon>eudicotyledons</taxon>
        <taxon>Gunneridae</taxon>
        <taxon>Pentapetalae</taxon>
        <taxon>rosids</taxon>
        <taxon>fabids</taxon>
        <taxon>Malpighiales</taxon>
        <taxon>Salicaceae</taxon>
        <taxon>Flacourtieae</taxon>
        <taxon>Dovyalis</taxon>
    </lineage>
</organism>
<dbReference type="Proteomes" id="UP001314170">
    <property type="component" value="Unassembled WGS sequence"/>
</dbReference>
<evidence type="ECO:0000313" key="2">
    <source>
        <dbReference type="Proteomes" id="UP001314170"/>
    </source>
</evidence>
<protein>
    <submittedName>
        <fullName evidence="1">Uncharacterized protein</fullName>
    </submittedName>
</protein>
<comment type="caution">
    <text evidence="1">The sequence shown here is derived from an EMBL/GenBank/DDBJ whole genome shotgun (WGS) entry which is preliminary data.</text>
</comment>
<reference evidence="1 2" key="1">
    <citation type="submission" date="2024-01" db="EMBL/GenBank/DDBJ databases">
        <authorList>
            <person name="Waweru B."/>
        </authorList>
    </citation>
    <scope>NUCLEOTIDE SEQUENCE [LARGE SCALE GENOMIC DNA]</scope>
</reference>
<sequence length="80" mass="8676">MVGPNGTTDLSCLSRLGELFGVLHYLSRPSQLIQSVINKSSSDGPSISPIVFVEDIAMFPARAVEDQVLAPQHSELSRKH</sequence>
<keyword evidence="2" id="KW-1185">Reference proteome</keyword>
<dbReference type="EMBL" id="CAWUPB010001173">
    <property type="protein sequence ID" value="CAK7346250.1"/>
    <property type="molecule type" value="Genomic_DNA"/>
</dbReference>
<accession>A0AAV1S6Z7</accession>
<name>A0AAV1S6Z7_9ROSI</name>